<gene>
    <name evidence="14" type="ORF">GP486_008552</name>
</gene>
<comment type="catalytic activity">
    <reaction evidence="11">
        <text>N-terminal L-seryl-[histone H4] + acetyl-CoA = N-terminal N(alpha)-acetyl-L-seryl-[histone H4] + CoA + H(+)</text>
        <dbReference type="Rhea" id="RHEA:50596"/>
        <dbReference type="Rhea" id="RHEA-COMP:12740"/>
        <dbReference type="Rhea" id="RHEA-COMP:12743"/>
        <dbReference type="ChEBI" id="CHEBI:15378"/>
        <dbReference type="ChEBI" id="CHEBI:57287"/>
        <dbReference type="ChEBI" id="CHEBI:57288"/>
        <dbReference type="ChEBI" id="CHEBI:64738"/>
        <dbReference type="ChEBI" id="CHEBI:83690"/>
        <dbReference type="EC" id="2.3.1.257"/>
    </reaction>
</comment>
<keyword evidence="9" id="KW-0012">Acyltransferase</keyword>
<feature type="non-terminal residue" evidence="14">
    <location>
        <position position="214"/>
    </location>
</feature>
<dbReference type="GO" id="GO:0005634">
    <property type="term" value="C:nucleus"/>
    <property type="evidence" value="ECO:0007669"/>
    <property type="project" value="UniProtKB-SubCell"/>
</dbReference>
<comment type="caution">
    <text evidence="14">The sequence shown here is derived from an EMBL/GenBank/DDBJ whole genome shotgun (WGS) entry which is preliminary data.</text>
</comment>
<evidence type="ECO:0000256" key="1">
    <source>
        <dbReference type="ARBA" id="ARBA00004123"/>
    </source>
</evidence>
<feature type="compositionally biased region" description="Basic and acidic residues" evidence="12">
    <location>
        <begin position="1"/>
        <end position="16"/>
    </location>
</feature>
<dbReference type="GO" id="GO:1990189">
    <property type="term" value="F:protein N-terminal-serine acetyltransferase activity"/>
    <property type="evidence" value="ECO:0007669"/>
    <property type="project" value="UniProtKB-EC"/>
</dbReference>
<evidence type="ECO:0000256" key="8">
    <source>
        <dbReference type="ARBA" id="ARBA00023242"/>
    </source>
</evidence>
<evidence type="ECO:0000313" key="14">
    <source>
        <dbReference type="EMBL" id="KAH0543800.1"/>
    </source>
</evidence>
<proteinExistence type="inferred from homology"/>
<dbReference type="PANTHER" id="PTHR20531">
    <property type="entry name" value="N-ALPHA-ACETYLTRANSFERASE 40"/>
    <property type="match status" value="1"/>
</dbReference>
<keyword evidence="8" id="KW-0539">Nucleus</keyword>
<name>A0A9P8I160_9PEZI</name>
<feature type="domain" description="N-acetyltransferase" evidence="13">
    <location>
        <begin position="71"/>
        <end position="214"/>
    </location>
</feature>
<evidence type="ECO:0000259" key="13">
    <source>
        <dbReference type="PROSITE" id="PS51186"/>
    </source>
</evidence>
<evidence type="ECO:0000256" key="7">
    <source>
        <dbReference type="ARBA" id="ARBA00022679"/>
    </source>
</evidence>
<keyword evidence="6" id="KW-0963">Cytoplasm</keyword>
<dbReference type="GO" id="GO:0043998">
    <property type="term" value="F:histone H2A acetyltransferase activity"/>
    <property type="evidence" value="ECO:0007669"/>
    <property type="project" value="InterPro"/>
</dbReference>
<dbReference type="InterPro" id="IPR039949">
    <property type="entry name" value="NAA40"/>
</dbReference>
<dbReference type="SUPFAM" id="SSF55729">
    <property type="entry name" value="Acyl-CoA N-acyltransferases (Nat)"/>
    <property type="match status" value="1"/>
</dbReference>
<keyword evidence="7" id="KW-0808">Transferase</keyword>
<dbReference type="GO" id="GO:0005737">
    <property type="term" value="C:cytoplasm"/>
    <property type="evidence" value="ECO:0007669"/>
    <property type="project" value="UniProtKB-SubCell"/>
</dbReference>
<evidence type="ECO:0000256" key="6">
    <source>
        <dbReference type="ARBA" id="ARBA00022490"/>
    </source>
</evidence>
<comment type="catalytic activity">
    <reaction evidence="10">
        <text>N-terminal L-seryl-[histone H2A] + acetyl-CoA = N-terminal N(alpha)-acetyl-L-seryl-[histone H2A] + CoA + H(+)</text>
        <dbReference type="Rhea" id="RHEA:50600"/>
        <dbReference type="Rhea" id="RHEA-COMP:12742"/>
        <dbReference type="Rhea" id="RHEA-COMP:12744"/>
        <dbReference type="ChEBI" id="CHEBI:15378"/>
        <dbReference type="ChEBI" id="CHEBI:57287"/>
        <dbReference type="ChEBI" id="CHEBI:57288"/>
        <dbReference type="ChEBI" id="CHEBI:64738"/>
        <dbReference type="ChEBI" id="CHEBI:83690"/>
        <dbReference type="EC" id="2.3.1.257"/>
    </reaction>
</comment>
<sequence length="214" mass="24128">TDDDDTIRAATDHEPITIDDEPPNGPIGIANQLELEDFRDLYLSPTVLSRATLGTKLCPADINDEDYDFAIELHSPSSLSTPDFEDCFRLVRFTSADHYKKCSLGWKPLAKRSEMLQPYMRYLVVKAKECDEVTGKEALRLAGFLSFLLLVDDDLTPVIYCYEIHIVPVDRRWGIGTHLMALMEEVGRSVGAHKAMLTLLLTNKDGSKFYDRLG</sequence>
<dbReference type="EMBL" id="JAGHQM010003459">
    <property type="protein sequence ID" value="KAH0543800.1"/>
    <property type="molecule type" value="Genomic_DNA"/>
</dbReference>
<dbReference type="CDD" id="cd04301">
    <property type="entry name" value="NAT_SF"/>
    <property type="match status" value="1"/>
</dbReference>
<keyword evidence="15" id="KW-1185">Reference proteome</keyword>
<feature type="non-terminal residue" evidence="14">
    <location>
        <position position="1"/>
    </location>
</feature>
<feature type="region of interest" description="Disordered" evidence="12">
    <location>
        <begin position="1"/>
        <end position="25"/>
    </location>
</feature>
<evidence type="ECO:0000256" key="2">
    <source>
        <dbReference type="ARBA" id="ARBA00004496"/>
    </source>
</evidence>
<accession>A0A9P8I160</accession>
<dbReference type="GO" id="GO:0010485">
    <property type="term" value="F:histone H4 acetyltransferase activity"/>
    <property type="evidence" value="ECO:0007669"/>
    <property type="project" value="InterPro"/>
</dbReference>
<evidence type="ECO:0000313" key="15">
    <source>
        <dbReference type="Proteomes" id="UP000750711"/>
    </source>
</evidence>
<dbReference type="Pfam" id="PF00583">
    <property type="entry name" value="Acetyltransf_1"/>
    <property type="match status" value="1"/>
</dbReference>
<dbReference type="EC" id="2.3.1.257" evidence="4"/>
<organism evidence="14 15">
    <name type="scientific">Trichoglossum hirsutum</name>
    <dbReference type="NCBI Taxonomy" id="265104"/>
    <lineage>
        <taxon>Eukaryota</taxon>
        <taxon>Fungi</taxon>
        <taxon>Dikarya</taxon>
        <taxon>Ascomycota</taxon>
        <taxon>Pezizomycotina</taxon>
        <taxon>Geoglossomycetes</taxon>
        <taxon>Geoglossales</taxon>
        <taxon>Geoglossaceae</taxon>
        <taxon>Trichoglossum</taxon>
    </lineage>
</organism>
<evidence type="ECO:0000256" key="10">
    <source>
        <dbReference type="ARBA" id="ARBA00047821"/>
    </source>
</evidence>
<evidence type="ECO:0000256" key="4">
    <source>
        <dbReference type="ARBA" id="ARBA00012950"/>
    </source>
</evidence>
<dbReference type="PANTHER" id="PTHR20531:SF1">
    <property type="entry name" value="N-ALPHA-ACETYLTRANSFERASE 40"/>
    <property type="match status" value="1"/>
</dbReference>
<dbReference type="AlphaFoldDB" id="A0A9P8I160"/>
<protein>
    <recommendedName>
        <fullName evidence="5">N-alpha-acetyltransferase 40</fullName>
        <ecNumber evidence="4">2.3.1.257</ecNumber>
    </recommendedName>
</protein>
<evidence type="ECO:0000256" key="12">
    <source>
        <dbReference type="SAM" id="MobiDB-lite"/>
    </source>
</evidence>
<comment type="similarity">
    <text evidence="3">Belongs to the acetyltransferase family. NAA40 subfamily.</text>
</comment>
<dbReference type="Gene3D" id="3.40.630.30">
    <property type="match status" value="1"/>
</dbReference>
<comment type="subcellular location">
    <subcellularLocation>
        <location evidence="2">Cytoplasm</location>
    </subcellularLocation>
    <subcellularLocation>
        <location evidence="1">Nucleus</location>
    </subcellularLocation>
</comment>
<dbReference type="InterPro" id="IPR016181">
    <property type="entry name" value="Acyl_CoA_acyltransferase"/>
</dbReference>
<dbReference type="InterPro" id="IPR000182">
    <property type="entry name" value="GNAT_dom"/>
</dbReference>
<evidence type="ECO:0000256" key="5">
    <source>
        <dbReference type="ARBA" id="ARBA00015043"/>
    </source>
</evidence>
<dbReference type="Proteomes" id="UP000750711">
    <property type="component" value="Unassembled WGS sequence"/>
</dbReference>
<reference evidence="14" key="1">
    <citation type="submission" date="2021-03" db="EMBL/GenBank/DDBJ databases">
        <title>Comparative genomics and phylogenomic investigation of the class Geoglossomycetes provide insights into ecological specialization and systematics.</title>
        <authorList>
            <person name="Melie T."/>
            <person name="Pirro S."/>
            <person name="Miller A.N."/>
            <person name="Quandt A."/>
        </authorList>
    </citation>
    <scope>NUCLEOTIDE SEQUENCE</scope>
    <source>
        <strain evidence="14">CAQ_001_2017</strain>
    </source>
</reference>
<evidence type="ECO:0000256" key="3">
    <source>
        <dbReference type="ARBA" id="ARBA00008870"/>
    </source>
</evidence>
<dbReference type="PROSITE" id="PS51186">
    <property type="entry name" value="GNAT"/>
    <property type="match status" value="1"/>
</dbReference>
<evidence type="ECO:0000256" key="11">
    <source>
        <dbReference type="ARBA" id="ARBA00049524"/>
    </source>
</evidence>
<evidence type="ECO:0000256" key="9">
    <source>
        <dbReference type="ARBA" id="ARBA00023315"/>
    </source>
</evidence>